<comment type="similarity">
    <text evidence="1">Belongs to the DprA/Smf family.</text>
</comment>
<dbReference type="InterPro" id="IPR003488">
    <property type="entry name" value="DprA"/>
</dbReference>
<evidence type="ECO:0000259" key="3">
    <source>
        <dbReference type="Pfam" id="PF02481"/>
    </source>
</evidence>
<accession>A0A7W9MFE8</accession>
<comment type="caution">
    <text evidence="4">The sequence shown here is derived from an EMBL/GenBank/DDBJ whole genome shotgun (WGS) entry which is preliminary data.</text>
</comment>
<evidence type="ECO:0000313" key="4">
    <source>
        <dbReference type="EMBL" id="MBB5818982.1"/>
    </source>
</evidence>
<dbReference type="RefSeq" id="WP_184539301.1">
    <property type="nucleotide sequence ID" value="NZ_JACHMP010000001.1"/>
</dbReference>
<evidence type="ECO:0000256" key="1">
    <source>
        <dbReference type="ARBA" id="ARBA00006525"/>
    </source>
</evidence>
<gene>
    <name evidence="4" type="ORF">F4562_002044</name>
</gene>
<evidence type="ECO:0000256" key="2">
    <source>
        <dbReference type="SAM" id="MobiDB-lite"/>
    </source>
</evidence>
<evidence type="ECO:0000313" key="5">
    <source>
        <dbReference type="Proteomes" id="UP000540685"/>
    </source>
</evidence>
<proteinExistence type="inferred from homology"/>
<dbReference type="AlphaFoldDB" id="A0A7W9MFE8"/>
<feature type="domain" description="Smf/DprA SLOG" evidence="3">
    <location>
        <begin position="110"/>
        <end position="321"/>
    </location>
</feature>
<feature type="region of interest" description="Disordered" evidence="2">
    <location>
        <begin position="53"/>
        <end position="74"/>
    </location>
</feature>
<dbReference type="Pfam" id="PF02481">
    <property type="entry name" value="DNA_processg_A"/>
    <property type="match status" value="1"/>
</dbReference>
<dbReference type="PANTHER" id="PTHR43022">
    <property type="entry name" value="PROTEIN SMF"/>
    <property type="match status" value="1"/>
</dbReference>
<name>A0A7W9MFE8_9ACTN</name>
<dbReference type="SUPFAM" id="SSF102405">
    <property type="entry name" value="MCP/YpsA-like"/>
    <property type="match status" value="1"/>
</dbReference>
<reference evidence="4 5" key="1">
    <citation type="submission" date="2020-08" db="EMBL/GenBank/DDBJ databases">
        <title>Sequencing the genomes of 1000 actinobacteria strains.</title>
        <authorList>
            <person name="Klenk H.-P."/>
        </authorList>
    </citation>
    <scope>NUCLEOTIDE SEQUENCE [LARGE SCALE GENOMIC DNA]</scope>
    <source>
        <strain evidence="4 5">DSM 46887</strain>
    </source>
</reference>
<dbReference type="Gene3D" id="3.40.50.450">
    <property type="match status" value="1"/>
</dbReference>
<organism evidence="4 5">
    <name type="scientific">Streptosporangium becharense</name>
    <dbReference type="NCBI Taxonomy" id="1816182"/>
    <lineage>
        <taxon>Bacteria</taxon>
        <taxon>Bacillati</taxon>
        <taxon>Actinomycetota</taxon>
        <taxon>Actinomycetes</taxon>
        <taxon>Streptosporangiales</taxon>
        <taxon>Streptosporangiaceae</taxon>
        <taxon>Streptosporangium</taxon>
    </lineage>
</organism>
<protein>
    <submittedName>
        <fullName evidence="4">DNA processing protein</fullName>
    </submittedName>
</protein>
<dbReference type="Proteomes" id="UP000540685">
    <property type="component" value="Unassembled WGS sequence"/>
</dbReference>
<keyword evidence="5" id="KW-1185">Reference proteome</keyword>
<dbReference type="PANTHER" id="PTHR43022:SF1">
    <property type="entry name" value="PROTEIN SMF"/>
    <property type="match status" value="1"/>
</dbReference>
<dbReference type="GO" id="GO:0009294">
    <property type="term" value="P:DNA-mediated transformation"/>
    <property type="evidence" value="ECO:0007669"/>
    <property type="project" value="InterPro"/>
</dbReference>
<dbReference type="InterPro" id="IPR057666">
    <property type="entry name" value="DrpA_SLOG"/>
</dbReference>
<sequence>MDDRLARATLMRVAEPGDTVMGRLVALRGPQTAITQIRAGIADPELVRWFATVHHRPTGSQRPRPPSSPDERRARVTTRLDRMITTWAARLETADAARDLTDGERVGARLVTPGDPEWPTQLDDLGDGRPHALWLHGDADLRFSCLRSVAVVGSRAATPYGTHVAAEFGAGLGGRGWGVVSGGAYGIDGAAHRGALACGAVTVVVLACGADVAYPSAHQQLFAAVRAHGVLVSECPLGAHPTRLRFLVRNRLIAALTRGTLVVEAAVRSGALNTAGHAVTLNRHLAAVPGPVTSDTSAGCHRLIRQGRATCVTTPEEMIELVGAMGADLAPEPRGPVLPRDLLDPQTRRVLEAVPARAGAGPATLAVAAGVDLETVLSCVGYLAAAGYIERVSKGWRLRVHRPAGD</sequence>
<dbReference type="NCBIfam" id="TIGR00732">
    <property type="entry name" value="dprA"/>
    <property type="match status" value="1"/>
</dbReference>
<dbReference type="EMBL" id="JACHMP010000001">
    <property type="protein sequence ID" value="MBB5818982.1"/>
    <property type="molecule type" value="Genomic_DNA"/>
</dbReference>